<feature type="compositionally biased region" description="Polar residues" evidence="4">
    <location>
        <begin position="25"/>
        <end position="37"/>
    </location>
</feature>
<proteinExistence type="predicted"/>
<organism evidence="6 7">
    <name type="scientific">Candidatus Avipropionibacterium avicola</name>
    <dbReference type="NCBI Taxonomy" id="2840701"/>
    <lineage>
        <taxon>Bacteria</taxon>
        <taxon>Bacillati</taxon>
        <taxon>Actinomycetota</taxon>
        <taxon>Actinomycetes</taxon>
        <taxon>Propionibacteriales</taxon>
        <taxon>Propionibacteriaceae</taxon>
        <taxon>Propionibacteriaceae incertae sedis</taxon>
        <taxon>Candidatus Avipropionibacterium</taxon>
    </lineage>
</organism>
<dbReference type="EMBL" id="DVLP01000263">
    <property type="protein sequence ID" value="HIT75662.1"/>
    <property type="molecule type" value="Genomic_DNA"/>
</dbReference>
<dbReference type="InterPro" id="IPR013216">
    <property type="entry name" value="Methyltransf_11"/>
</dbReference>
<keyword evidence="1 6" id="KW-0489">Methyltransferase</keyword>
<dbReference type="Proteomes" id="UP000886842">
    <property type="component" value="Unassembled WGS sequence"/>
</dbReference>
<evidence type="ECO:0000259" key="5">
    <source>
        <dbReference type="Pfam" id="PF08241"/>
    </source>
</evidence>
<reference evidence="6" key="1">
    <citation type="submission" date="2020-10" db="EMBL/GenBank/DDBJ databases">
        <authorList>
            <person name="Gilroy R."/>
        </authorList>
    </citation>
    <scope>NUCLEOTIDE SEQUENCE</scope>
    <source>
        <strain evidence="6">ChiGjej1B1-24693</strain>
    </source>
</reference>
<keyword evidence="3" id="KW-0949">S-adenosyl-L-methionine</keyword>
<gene>
    <name evidence="6" type="ORF">IAA98_08765</name>
</gene>
<evidence type="ECO:0000256" key="4">
    <source>
        <dbReference type="SAM" id="MobiDB-lite"/>
    </source>
</evidence>
<evidence type="ECO:0000256" key="2">
    <source>
        <dbReference type="ARBA" id="ARBA00022679"/>
    </source>
</evidence>
<dbReference type="CDD" id="cd02440">
    <property type="entry name" value="AdoMet_MTases"/>
    <property type="match status" value="1"/>
</dbReference>
<evidence type="ECO:0000256" key="3">
    <source>
        <dbReference type="ARBA" id="ARBA00022691"/>
    </source>
</evidence>
<feature type="region of interest" description="Disordered" evidence="4">
    <location>
        <begin position="1"/>
        <end position="39"/>
    </location>
</feature>
<evidence type="ECO:0000313" key="7">
    <source>
        <dbReference type="Proteomes" id="UP000886842"/>
    </source>
</evidence>
<name>A0A9D1KND2_9ACTN</name>
<feature type="domain" description="Methyltransferase type 11" evidence="5">
    <location>
        <begin position="67"/>
        <end position="165"/>
    </location>
</feature>
<reference evidence="6" key="2">
    <citation type="journal article" date="2021" name="PeerJ">
        <title>Extensive microbial diversity within the chicken gut microbiome revealed by metagenomics and culture.</title>
        <authorList>
            <person name="Gilroy R."/>
            <person name="Ravi A."/>
            <person name="Getino M."/>
            <person name="Pursley I."/>
            <person name="Horton D.L."/>
            <person name="Alikhan N.F."/>
            <person name="Baker D."/>
            <person name="Gharbi K."/>
            <person name="Hall N."/>
            <person name="Watson M."/>
            <person name="Adriaenssens E.M."/>
            <person name="Foster-Nyarko E."/>
            <person name="Jarju S."/>
            <person name="Secka A."/>
            <person name="Antonio M."/>
            <person name="Oren A."/>
            <person name="Chaudhuri R.R."/>
            <person name="La Ragione R."/>
            <person name="Hildebrand F."/>
            <person name="Pallen M.J."/>
        </authorList>
    </citation>
    <scope>NUCLEOTIDE SEQUENCE</scope>
    <source>
        <strain evidence="6">ChiGjej1B1-24693</strain>
    </source>
</reference>
<evidence type="ECO:0000256" key="1">
    <source>
        <dbReference type="ARBA" id="ARBA00022603"/>
    </source>
</evidence>
<dbReference type="Gene3D" id="3.40.50.150">
    <property type="entry name" value="Vaccinia Virus protein VP39"/>
    <property type="match status" value="1"/>
</dbReference>
<protein>
    <submittedName>
        <fullName evidence="6">Methyltransferase domain-containing protein</fullName>
    </submittedName>
</protein>
<dbReference type="InterPro" id="IPR029063">
    <property type="entry name" value="SAM-dependent_MTases_sf"/>
</dbReference>
<dbReference type="PANTHER" id="PTHR43464:SF19">
    <property type="entry name" value="UBIQUINONE BIOSYNTHESIS O-METHYLTRANSFERASE, MITOCHONDRIAL"/>
    <property type="match status" value="1"/>
</dbReference>
<dbReference type="AlphaFoldDB" id="A0A9D1KND2"/>
<evidence type="ECO:0000313" key="6">
    <source>
        <dbReference type="EMBL" id="HIT75662.1"/>
    </source>
</evidence>
<dbReference type="GO" id="GO:0032259">
    <property type="term" value="P:methylation"/>
    <property type="evidence" value="ECO:0007669"/>
    <property type="project" value="UniProtKB-KW"/>
</dbReference>
<dbReference type="SUPFAM" id="SSF53335">
    <property type="entry name" value="S-adenosyl-L-methionine-dependent methyltransferases"/>
    <property type="match status" value="1"/>
</dbReference>
<dbReference type="PANTHER" id="PTHR43464">
    <property type="entry name" value="METHYLTRANSFERASE"/>
    <property type="match status" value="1"/>
</dbReference>
<keyword evidence="2" id="KW-0808">Transferase</keyword>
<sequence length="268" mass="28139">MQKSCHGAVRGRPPPACRSGPVGSPSVNQNRRATASRSVPRAQLAKVIDEQLLRWQEQTGRSAAAVLDVGGGTGGMATHLAELGHTVTVVDPSPDALASLERRASEARVGDRVTGRQGDAGDIATLVEDHSVDIVLCHRVLDVVDHPVDALAAMATSLRPDGLLSLLVPGRRAAVLGHAVNGQLDAASQSLSDPRRFDPEQVEALFAEVGLELVAQHGISALAELVPEAATESSTAREQLLALEDQISADPIFRALAAHLHITGRPRP</sequence>
<dbReference type="Pfam" id="PF08241">
    <property type="entry name" value="Methyltransf_11"/>
    <property type="match status" value="1"/>
</dbReference>
<accession>A0A9D1KND2</accession>
<dbReference type="GO" id="GO:0008757">
    <property type="term" value="F:S-adenosylmethionine-dependent methyltransferase activity"/>
    <property type="evidence" value="ECO:0007669"/>
    <property type="project" value="InterPro"/>
</dbReference>
<comment type="caution">
    <text evidence="6">The sequence shown here is derived from an EMBL/GenBank/DDBJ whole genome shotgun (WGS) entry which is preliminary data.</text>
</comment>